<dbReference type="InterPro" id="IPR013096">
    <property type="entry name" value="Cupin_2"/>
</dbReference>
<evidence type="ECO:0000259" key="3">
    <source>
        <dbReference type="PROSITE" id="PS50943"/>
    </source>
</evidence>
<dbReference type="PROSITE" id="PS50943">
    <property type="entry name" value="HTH_CROC1"/>
    <property type="match status" value="1"/>
</dbReference>
<dbReference type="GO" id="GO:0003677">
    <property type="term" value="F:DNA binding"/>
    <property type="evidence" value="ECO:0007669"/>
    <property type="project" value="UniProtKB-KW"/>
</dbReference>
<comment type="caution">
    <text evidence="4">The sequence shown here is derived from an EMBL/GenBank/DDBJ whole genome shotgun (WGS) entry which is preliminary data.</text>
</comment>
<gene>
    <name evidence="4" type="ORF">FHX48_002596</name>
</gene>
<evidence type="ECO:0000256" key="2">
    <source>
        <dbReference type="SAM" id="MobiDB-lite"/>
    </source>
</evidence>
<sequence length="200" mass="21820">MPETTVTTSPMPAPGDPESSSRALGARIRALRKSRGMTLTQAATEAELSHSFLSQVERGVERLSMASLFRIARALGTTQQALLTEDAGERPSGGFHIFRGEGDSPVDAGTGPVTILAQQHARFVPMIFSGSFTDATWWQHDEEEFIFVLEGEVIVVIDEDEISLSAGDSTYYEGGVRHKWRTPEGATCRVLVVKEQQHSS</sequence>
<feature type="domain" description="HTH cro/C1-type" evidence="3">
    <location>
        <begin position="28"/>
        <end position="82"/>
    </location>
</feature>
<dbReference type="GO" id="GO:0005829">
    <property type="term" value="C:cytosol"/>
    <property type="evidence" value="ECO:0007669"/>
    <property type="project" value="TreeGrafter"/>
</dbReference>
<dbReference type="Pfam" id="PF07883">
    <property type="entry name" value="Cupin_2"/>
    <property type="match status" value="1"/>
</dbReference>
<dbReference type="Proteomes" id="UP000526083">
    <property type="component" value="Unassembled WGS sequence"/>
</dbReference>
<feature type="region of interest" description="Disordered" evidence="2">
    <location>
        <begin position="1"/>
        <end position="22"/>
    </location>
</feature>
<dbReference type="PANTHER" id="PTHR46797:SF1">
    <property type="entry name" value="METHYLPHOSPHONATE SYNTHASE"/>
    <property type="match status" value="1"/>
</dbReference>
<dbReference type="Gene3D" id="1.10.260.40">
    <property type="entry name" value="lambda repressor-like DNA-binding domains"/>
    <property type="match status" value="1"/>
</dbReference>
<dbReference type="InterPro" id="IPR011051">
    <property type="entry name" value="RmlC_Cupin_sf"/>
</dbReference>
<dbReference type="Gene3D" id="2.60.120.10">
    <property type="entry name" value="Jelly Rolls"/>
    <property type="match status" value="1"/>
</dbReference>
<dbReference type="SUPFAM" id="SSF47413">
    <property type="entry name" value="lambda repressor-like DNA-binding domains"/>
    <property type="match status" value="1"/>
</dbReference>
<dbReference type="InterPro" id="IPR014710">
    <property type="entry name" value="RmlC-like_jellyroll"/>
</dbReference>
<dbReference type="SMART" id="SM00530">
    <property type="entry name" value="HTH_XRE"/>
    <property type="match status" value="1"/>
</dbReference>
<evidence type="ECO:0000313" key="4">
    <source>
        <dbReference type="EMBL" id="MBA8817491.1"/>
    </source>
</evidence>
<dbReference type="InterPro" id="IPR050807">
    <property type="entry name" value="TransReg_Diox_bact_type"/>
</dbReference>
<dbReference type="GO" id="GO:0003700">
    <property type="term" value="F:DNA-binding transcription factor activity"/>
    <property type="evidence" value="ECO:0007669"/>
    <property type="project" value="TreeGrafter"/>
</dbReference>
<protein>
    <submittedName>
        <fullName evidence="4">Transcriptional regulator with XRE-family HTH domain</fullName>
    </submittedName>
</protein>
<reference evidence="4 5" key="1">
    <citation type="submission" date="2020-07" db="EMBL/GenBank/DDBJ databases">
        <title>Sequencing the genomes of 1000 actinobacteria strains.</title>
        <authorList>
            <person name="Klenk H.-P."/>
        </authorList>
    </citation>
    <scope>NUCLEOTIDE SEQUENCE [LARGE SCALE GENOMIC DNA]</scope>
    <source>
        <strain evidence="4 5">DSM 27576</strain>
    </source>
</reference>
<name>A0A7W3JR77_9MICO</name>
<evidence type="ECO:0000256" key="1">
    <source>
        <dbReference type="ARBA" id="ARBA00023125"/>
    </source>
</evidence>
<dbReference type="InterPro" id="IPR010982">
    <property type="entry name" value="Lambda_DNA-bd_dom_sf"/>
</dbReference>
<dbReference type="CDD" id="cd00093">
    <property type="entry name" value="HTH_XRE"/>
    <property type="match status" value="1"/>
</dbReference>
<dbReference type="RefSeq" id="WP_243845262.1">
    <property type="nucleotide sequence ID" value="NZ_JAAOZB010000001.1"/>
</dbReference>
<dbReference type="Pfam" id="PF13560">
    <property type="entry name" value="HTH_31"/>
    <property type="match status" value="1"/>
</dbReference>
<accession>A0A7W3JR77</accession>
<proteinExistence type="predicted"/>
<dbReference type="CDD" id="cd02209">
    <property type="entry name" value="cupin_XRE_C"/>
    <property type="match status" value="1"/>
</dbReference>
<dbReference type="EMBL" id="JACGWY010000007">
    <property type="protein sequence ID" value="MBA8817491.1"/>
    <property type="molecule type" value="Genomic_DNA"/>
</dbReference>
<evidence type="ECO:0000313" key="5">
    <source>
        <dbReference type="Proteomes" id="UP000526083"/>
    </source>
</evidence>
<dbReference type="AlphaFoldDB" id="A0A7W3JR77"/>
<organism evidence="4 5">
    <name type="scientific">Microbacterium halimionae</name>
    <dbReference type="NCBI Taxonomy" id="1526413"/>
    <lineage>
        <taxon>Bacteria</taxon>
        <taxon>Bacillati</taxon>
        <taxon>Actinomycetota</taxon>
        <taxon>Actinomycetes</taxon>
        <taxon>Micrococcales</taxon>
        <taxon>Microbacteriaceae</taxon>
        <taxon>Microbacterium</taxon>
    </lineage>
</organism>
<keyword evidence="1" id="KW-0238">DNA-binding</keyword>
<dbReference type="SUPFAM" id="SSF51182">
    <property type="entry name" value="RmlC-like cupins"/>
    <property type="match status" value="1"/>
</dbReference>
<keyword evidence="5" id="KW-1185">Reference proteome</keyword>
<dbReference type="PANTHER" id="PTHR46797">
    <property type="entry name" value="HTH-TYPE TRANSCRIPTIONAL REGULATOR"/>
    <property type="match status" value="1"/>
</dbReference>
<feature type="compositionally biased region" description="Polar residues" evidence="2">
    <location>
        <begin position="1"/>
        <end position="10"/>
    </location>
</feature>
<dbReference type="InterPro" id="IPR001387">
    <property type="entry name" value="Cro/C1-type_HTH"/>
</dbReference>